<evidence type="ECO:0000256" key="1">
    <source>
        <dbReference type="SAM" id="MobiDB-lite"/>
    </source>
</evidence>
<dbReference type="EMBL" id="JAINUG010000093">
    <property type="protein sequence ID" value="KAJ8398113.1"/>
    <property type="molecule type" value="Genomic_DNA"/>
</dbReference>
<gene>
    <name evidence="2" type="ORF">AAFF_G00431900</name>
</gene>
<evidence type="ECO:0000313" key="3">
    <source>
        <dbReference type="Proteomes" id="UP001221898"/>
    </source>
</evidence>
<organism evidence="2 3">
    <name type="scientific">Aldrovandia affinis</name>
    <dbReference type="NCBI Taxonomy" id="143900"/>
    <lineage>
        <taxon>Eukaryota</taxon>
        <taxon>Metazoa</taxon>
        <taxon>Chordata</taxon>
        <taxon>Craniata</taxon>
        <taxon>Vertebrata</taxon>
        <taxon>Euteleostomi</taxon>
        <taxon>Actinopterygii</taxon>
        <taxon>Neopterygii</taxon>
        <taxon>Teleostei</taxon>
        <taxon>Notacanthiformes</taxon>
        <taxon>Halosauridae</taxon>
        <taxon>Aldrovandia</taxon>
    </lineage>
</organism>
<protein>
    <submittedName>
        <fullName evidence="2">Uncharacterized protein</fullName>
    </submittedName>
</protein>
<feature type="region of interest" description="Disordered" evidence="1">
    <location>
        <begin position="1"/>
        <end position="20"/>
    </location>
</feature>
<sequence length="167" mass="18638">MAKEIELVSGGTGSEADQQEYARVQLRETGLAADQDEYEKVDRRQRERAKQDKIPVRPEILYTSTPRESSSSSEEEGETAAVARKRLVFGPNEYRDEEGKHVNAKGGPLDCPLGNPLCEYGVTGGAGWECWNHHPQASQLVLDPRFWADYAGENLFAGGRQRRDGEE</sequence>
<keyword evidence="3" id="KW-1185">Reference proteome</keyword>
<evidence type="ECO:0000313" key="2">
    <source>
        <dbReference type="EMBL" id="KAJ8398113.1"/>
    </source>
</evidence>
<dbReference type="AlphaFoldDB" id="A0AAD7WIJ2"/>
<reference evidence="2" key="1">
    <citation type="journal article" date="2023" name="Science">
        <title>Genome structures resolve the early diversification of teleost fishes.</title>
        <authorList>
            <person name="Parey E."/>
            <person name="Louis A."/>
            <person name="Montfort J."/>
            <person name="Bouchez O."/>
            <person name="Roques C."/>
            <person name="Iampietro C."/>
            <person name="Lluch J."/>
            <person name="Castinel A."/>
            <person name="Donnadieu C."/>
            <person name="Desvignes T."/>
            <person name="Floi Bucao C."/>
            <person name="Jouanno E."/>
            <person name="Wen M."/>
            <person name="Mejri S."/>
            <person name="Dirks R."/>
            <person name="Jansen H."/>
            <person name="Henkel C."/>
            <person name="Chen W.J."/>
            <person name="Zahm M."/>
            <person name="Cabau C."/>
            <person name="Klopp C."/>
            <person name="Thompson A.W."/>
            <person name="Robinson-Rechavi M."/>
            <person name="Braasch I."/>
            <person name="Lecointre G."/>
            <person name="Bobe J."/>
            <person name="Postlethwait J.H."/>
            <person name="Berthelot C."/>
            <person name="Roest Crollius H."/>
            <person name="Guiguen Y."/>
        </authorList>
    </citation>
    <scope>NUCLEOTIDE SEQUENCE</scope>
    <source>
        <strain evidence="2">NC1722</strain>
    </source>
</reference>
<name>A0AAD7WIJ2_9TELE</name>
<feature type="region of interest" description="Disordered" evidence="1">
    <location>
        <begin position="28"/>
        <end position="89"/>
    </location>
</feature>
<proteinExistence type="predicted"/>
<comment type="caution">
    <text evidence="2">The sequence shown here is derived from an EMBL/GenBank/DDBJ whole genome shotgun (WGS) entry which is preliminary data.</text>
</comment>
<feature type="compositionally biased region" description="Basic and acidic residues" evidence="1">
    <location>
        <begin position="38"/>
        <end position="56"/>
    </location>
</feature>
<dbReference type="Proteomes" id="UP001221898">
    <property type="component" value="Unassembled WGS sequence"/>
</dbReference>
<accession>A0AAD7WIJ2</accession>